<organism evidence="2 3">
    <name type="scientific">Ladona fulva</name>
    <name type="common">Scarce chaser dragonfly</name>
    <name type="synonym">Libellula fulva</name>
    <dbReference type="NCBI Taxonomy" id="123851"/>
    <lineage>
        <taxon>Eukaryota</taxon>
        <taxon>Metazoa</taxon>
        <taxon>Ecdysozoa</taxon>
        <taxon>Arthropoda</taxon>
        <taxon>Hexapoda</taxon>
        <taxon>Insecta</taxon>
        <taxon>Pterygota</taxon>
        <taxon>Palaeoptera</taxon>
        <taxon>Odonata</taxon>
        <taxon>Epiprocta</taxon>
        <taxon>Anisoptera</taxon>
        <taxon>Libelluloidea</taxon>
        <taxon>Libellulidae</taxon>
        <taxon>Ladona</taxon>
    </lineage>
</organism>
<accession>A0A8K0P2Q5</accession>
<sequence length="677" mass="75472">MVSGRRAFSVPVGKLRNKNSRCKGGSSSGSCSRSRLLNRLLKKNNKELAYALAKQKERNKITTDENINLMSSLHDAHLETIGWKNKFLEKQKSLSVYRDSVVKHINEAVRYSVLLTESLKLAMIIPSPESSSAVGSVASTEKVSDRSNSIVSPLKLRVNPMVSGHTIRYPTVNLKRLDVEVVERITDENNEEASEDIVERSPERSQPCANTGLSTCIEEDEEVSQNQNVSSISPQEVHEDSFRRRTVSFRNRTLDKSKQMWQIEVADSTPAKLTENCREALSQLNNTNKRECSPRKYSSDWECVAVPEGLNWLNPVVALNDISEFLRYSNSVNVLEMAQLGSKILTMATRHCENPSENEKENIISNKIVSEPVKLKRKTRRPVASKVGNEDPLEGSSWMYQDIFIKPSAYDTEEPASKKSAKSMNKKINLNDKKTRKRKRDPESDSTPKNVELEKDFNMNLAEKKDSLTPGKVIKLNEKNNVDQEPPLSLDSQRKSSVSLQSNDICCESLNMAQIRNDVRNNLVLQSTPLYREGSSSQKTTVSPSSMSPNFGSHDQSRSIPSLVSPKLSSLGAAGENMIDDCSSPSFNDAKLLPNAFVTVRVKRLKNLVDSEDEKQLIDNPVVETEIGHVSDSSELDSNGFNGFNSNNITIEKARELREGIGVLSSSSGIATTESTR</sequence>
<reference evidence="2" key="1">
    <citation type="submission" date="2013-04" db="EMBL/GenBank/DDBJ databases">
        <authorList>
            <person name="Qu J."/>
            <person name="Murali S.C."/>
            <person name="Bandaranaike D."/>
            <person name="Bellair M."/>
            <person name="Blankenburg K."/>
            <person name="Chao H."/>
            <person name="Dinh H."/>
            <person name="Doddapaneni H."/>
            <person name="Downs B."/>
            <person name="Dugan-Rocha S."/>
            <person name="Elkadiri S."/>
            <person name="Gnanaolivu R.D."/>
            <person name="Hernandez B."/>
            <person name="Javaid M."/>
            <person name="Jayaseelan J.C."/>
            <person name="Lee S."/>
            <person name="Li M."/>
            <person name="Ming W."/>
            <person name="Munidasa M."/>
            <person name="Muniz J."/>
            <person name="Nguyen L."/>
            <person name="Ongeri F."/>
            <person name="Osuji N."/>
            <person name="Pu L.-L."/>
            <person name="Puazo M."/>
            <person name="Qu C."/>
            <person name="Quiroz J."/>
            <person name="Raj R."/>
            <person name="Weissenberger G."/>
            <person name="Xin Y."/>
            <person name="Zou X."/>
            <person name="Han Y."/>
            <person name="Richards S."/>
            <person name="Worley K."/>
            <person name="Muzny D."/>
            <person name="Gibbs R."/>
        </authorList>
    </citation>
    <scope>NUCLEOTIDE SEQUENCE</scope>
    <source>
        <strain evidence="2">Sampled in the wild</strain>
    </source>
</reference>
<evidence type="ECO:0000256" key="1">
    <source>
        <dbReference type="SAM" id="MobiDB-lite"/>
    </source>
</evidence>
<name>A0A8K0P2Q5_LADFU</name>
<evidence type="ECO:0000313" key="3">
    <source>
        <dbReference type="Proteomes" id="UP000792457"/>
    </source>
</evidence>
<feature type="region of interest" description="Disordered" evidence="1">
    <location>
        <begin position="411"/>
        <end position="496"/>
    </location>
</feature>
<protein>
    <submittedName>
        <fullName evidence="2">Uncharacterized protein</fullName>
    </submittedName>
</protein>
<keyword evidence="3" id="KW-1185">Reference proteome</keyword>
<feature type="compositionally biased region" description="Basic and acidic residues" evidence="1">
    <location>
        <begin position="451"/>
        <end position="467"/>
    </location>
</feature>
<gene>
    <name evidence="2" type="ORF">J437_LFUL000158</name>
</gene>
<dbReference type="Proteomes" id="UP000792457">
    <property type="component" value="Unassembled WGS sequence"/>
</dbReference>
<dbReference type="AlphaFoldDB" id="A0A8K0P2Q5"/>
<feature type="compositionally biased region" description="Low complexity" evidence="1">
    <location>
        <begin position="535"/>
        <end position="548"/>
    </location>
</feature>
<evidence type="ECO:0000313" key="2">
    <source>
        <dbReference type="EMBL" id="KAG8231441.1"/>
    </source>
</evidence>
<proteinExistence type="predicted"/>
<reference evidence="2" key="2">
    <citation type="submission" date="2017-10" db="EMBL/GenBank/DDBJ databases">
        <title>Ladona fulva Genome sequencing and assembly.</title>
        <authorList>
            <person name="Murali S."/>
            <person name="Richards S."/>
            <person name="Bandaranaike D."/>
            <person name="Bellair M."/>
            <person name="Blankenburg K."/>
            <person name="Chao H."/>
            <person name="Dinh H."/>
            <person name="Doddapaneni H."/>
            <person name="Dugan-Rocha S."/>
            <person name="Elkadiri S."/>
            <person name="Gnanaolivu R."/>
            <person name="Hernandez B."/>
            <person name="Skinner E."/>
            <person name="Javaid M."/>
            <person name="Lee S."/>
            <person name="Li M."/>
            <person name="Ming W."/>
            <person name="Munidasa M."/>
            <person name="Muniz J."/>
            <person name="Nguyen L."/>
            <person name="Hughes D."/>
            <person name="Osuji N."/>
            <person name="Pu L.-L."/>
            <person name="Puazo M."/>
            <person name="Qu C."/>
            <person name="Quiroz J."/>
            <person name="Raj R."/>
            <person name="Weissenberger G."/>
            <person name="Xin Y."/>
            <person name="Zou X."/>
            <person name="Han Y."/>
            <person name="Worley K."/>
            <person name="Muzny D."/>
            <person name="Gibbs R."/>
        </authorList>
    </citation>
    <scope>NUCLEOTIDE SEQUENCE</scope>
    <source>
        <strain evidence="2">Sampled in the wild</strain>
    </source>
</reference>
<dbReference type="OrthoDB" id="6622071at2759"/>
<dbReference type="EMBL" id="KZ308556">
    <property type="protein sequence ID" value="KAG8231441.1"/>
    <property type="molecule type" value="Genomic_DNA"/>
</dbReference>
<comment type="caution">
    <text evidence="2">The sequence shown here is derived from an EMBL/GenBank/DDBJ whole genome shotgun (WGS) entry which is preliminary data.</text>
</comment>
<feature type="compositionally biased region" description="Polar residues" evidence="1">
    <location>
        <begin position="549"/>
        <end position="559"/>
    </location>
</feature>
<feature type="region of interest" description="Disordered" evidence="1">
    <location>
        <begin position="532"/>
        <end position="559"/>
    </location>
</feature>